<dbReference type="OrthoDB" id="1044733at2"/>
<dbReference type="Gene3D" id="2.60.120.10">
    <property type="entry name" value="Jelly Rolls"/>
    <property type="match status" value="1"/>
</dbReference>
<organism evidence="2 3">
    <name type="scientific">Imtechella halotolerans K1</name>
    <dbReference type="NCBI Taxonomy" id="946077"/>
    <lineage>
        <taxon>Bacteria</taxon>
        <taxon>Pseudomonadati</taxon>
        <taxon>Bacteroidota</taxon>
        <taxon>Flavobacteriia</taxon>
        <taxon>Flavobacteriales</taxon>
        <taxon>Flavobacteriaceae</taxon>
        <taxon>Imtechella</taxon>
    </lineage>
</organism>
<dbReference type="STRING" id="946077.W5A_10340"/>
<evidence type="ECO:0000313" key="2">
    <source>
        <dbReference type="EMBL" id="EID73707.1"/>
    </source>
</evidence>
<feature type="domain" description="Cyclic nucleotide-binding" evidence="1">
    <location>
        <begin position="15"/>
        <end position="115"/>
    </location>
</feature>
<dbReference type="PATRIC" id="fig|946077.3.peg.2087"/>
<reference evidence="2 3" key="1">
    <citation type="journal article" date="2012" name="J. Bacteriol.">
        <title>Genome Sequence of the Halotolerant Bacterium Imtechella halotolerans K1T.</title>
        <authorList>
            <person name="Kumar S."/>
            <person name="Vikram S."/>
            <person name="Subramanian S."/>
            <person name="Raghava G.P."/>
            <person name="Pinnaka A.K."/>
        </authorList>
    </citation>
    <scope>NUCLEOTIDE SEQUENCE [LARGE SCALE GENOMIC DNA]</scope>
    <source>
        <strain evidence="2 3">K1</strain>
    </source>
</reference>
<dbReference type="InterPro" id="IPR014710">
    <property type="entry name" value="RmlC-like_jellyroll"/>
</dbReference>
<dbReference type="CDD" id="cd00038">
    <property type="entry name" value="CAP_ED"/>
    <property type="match status" value="1"/>
</dbReference>
<comment type="caution">
    <text evidence="2">The sequence shown here is derived from an EMBL/GenBank/DDBJ whole genome shotgun (WGS) entry which is preliminary data.</text>
</comment>
<sequence>MKKELLSQVYRHPLISHDELMRIIAAHHKVSFKKGDYILKQGTISSNYMIMESGLMRSFAYDYKGNDITTDFFCNHEIIIDVLSLFKRIPTSENIQALTDCECWQIDFEIFQELFHSISGFSEWGRLWMTNSLFHFKQRSLEIVTISAKERYLQLIKEKPEVVLQAPLKNIATYLGITDSSFSRIRKEIS</sequence>
<dbReference type="InterPro" id="IPR000595">
    <property type="entry name" value="cNMP-bd_dom"/>
</dbReference>
<keyword evidence="3" id="KW-1185">Reference proteome</keyword>
<evidence type="ECO:0000313" key="3">
    <source>
        <dbReference type="Proteomes" id="UP000005938"/>
    </source>
</evidence>
<dbReference type="SMART" id="SM00100">
    <property type="entry name" value="cNMP"/>
    <property type="match status" value="1"/>
</dbReference>
<dbReference type="Proteomes" id="UP000005938">
    <property type="component" value="Unassembled WGS sequence"/>
</dbReference>
<dbReference type="eggNOG" id="COG0664">
    <property type="taxonomic scope" value="Bacteria"/>
</dbReference>
<dbReference type="EMBL" id="AJJU01000018">
    <property type="protein sequence ID" value="EID73707.1"/>
    <property type="molecule type" value="Genomic_DNA"/>
</dbReference>
<accession>I0WBE1</accession>
<evidence type="ECO:0000259" key="1">
    <source>
        <dbReference type="PROSITE" id="PS50042"/>
    </source>
</evidence>
<dbReference type="AlphaFoldDB" id="I0WBE1"/>
<dbReference type="Pfam" id="PF00027">
    <property type="entry name" value="cNMP_binding"/>
    <property type="match status" value="1"/>
</dbReference>
<name>I0WBE1_9FLAO</name>
<dbReference type="SUPFAM" id="SSF51206">
    <property type="entry name" value="cAMP-binding domain-like"/>
    <property type="match status" value="1"/>
</dbReference>
<dbReference type="PROSITE" id="PS50042">
    <property type="entry name" value="CNMP_BINDING_3"/>
    <property type="match status" value="1"/>
</dbReference>
<gene>
    <name evidence="2" type="ORF">W5A_10340</name>
</gene>
<dbReference type="RefSeq" id="WP_008240234.1">
    <property type="nucleotide sequence ID" value="NZ_AJJU01000018.1"/>
</dbReference>
<dbReference type="InterPro" id="IPR018490">
    <property type="entry name" value="cNMP-bd_dom_sf"/>
</dbReference>
<protein>
    <submittedName>
        <fullName evidence="2">Electron transport regulator A</fullName>
    </submittedName>
</protein>
<proteinExistence type="predicted"/>